<dbReference type="GO" id="GO:0141152">
    <property type="term" value="F:glycerol-3-phosphate dehydrogenase (NAD+) activity"/>
    <property type="evidence" value="ECO:0007669"/>
    <property type="project" value="RHEA"/>
</dbReference>
<gene>
    <name evidence="13" type="primary">gpsA</name>
    <name evidence="20" type="ORF">SAMN05192585_10728</name>
</gene>
<evidence type="ECO:0000256" key="4">
    <source>
        <dbReference type="ARBA" id="ARBA00023002"/>
    </source>
</evidence>
<organism evidence="20 21">
    <name type="scientific">Acetanaerobacterium elongatum</name>
    <dbReference type="NCBI Taxonomy" id="258515"/>
    <lineage>
        <taxon>Bacteria</taxon>
        <taxon>Bacillati</taxon>
        <taxon>Bacillota</taxon>
        <taxon>Clostridia</taxon>
        <taxon>Eubacteriales</taxon>
        <taxon>Oscillospiraceae</taxon>
        <taxon>Acetanaerobacterium</taxon>
    </lineage>
</organism>
<evidence type="ECO:0000256" key="7">
    <source>
        <dbReference type="ARBA" id="ARBA00023209"/>
    </source>
</evidence>
<feature type="binding site" evidence="13">
    <location>
        <position position="11"/>
    </location>
    <ligand>
        <name>NADPH</name>
        <dbReference type="ChEBI" id="CHEBI:57783"/>
    </ligand>
</feature>
<keyword evidence="5 13" id="KW-0520">NAD</keyword>
<evidence type="ECO:0000256" key="13">
    <source>
        <dbReference type="HAMAP-Rule" id="MF_00394"/>
    </source>
</evidence>
<evidence type="ECO:0000313" key="20">
    <source>
        <dbReference type="EMBL" id="SDM89275.1"/>
    </source>
</evidence>
<feature type="binding site" evidence="13">
    <location>
        <position position="277"/>
    </location>
    <ligand>
        <name>NADPH</name>
        <dbReference type="ChEBI" id="CHEBI:57783"/>
    </ligand>
</feature>
<dbReference type="RefSeq" id="WP_092638652.1">
    <property type="nucleotide sequence ID" value="NZ_FNID01000007.1"/>
</dbReference>
<evidence type="ECO:0000259" key="19">
    <source>
        <dbReference type="Pfam" id="PF07479"/>
    </source>
</evidence>
<dbReference type="NCBIfam" id="NF000941">
    <property type="entry name" value="PRK00094.1-3"/>
    <property type="match status" value="1"/>
</dbReference>
<comment type="similarity">
    <text evidence="1 13 17">Belongs to the NAD-dependent glycerol-3-phosphate dehydrogenase family.</text>
</comment>
<dbReference type="Proteomes" id="UP000199182">
    <property type="component" value="Unassembled WGS sequence"/>
</dbReference>
<dbReference type="InterPro" id="IPR006168">
    <property type="entry name" value="G3P_DH_NAD-dep"/>
</dbReference>
<dbReference type="FunFam" id="3.40.50.720:FF:000019">
    <property type="entry name" value="Glycerol-3-phosphate dehydrogenase [NAD(P)+]"/>
    <property type="match status" value="1"/>
</dbReference>
<dbReference type="EMBL" id="FNID01000007">
    <property type="protein sequence ID" value="SDM89275.1"/>
    <property type="molecule type" value="Genomic_DNA"/>
</dbReference>
<dbReference type="GO" id="GO:0005975">
    <property type="term" value="P:carbohydrate metabolic process"/>
    <property type="evidence" value="ECO:0007669"/>
    <property type="project" value="InterPro"/>
</dbReference>
<evidence type="ECO:0000256" key="12">
    <source>
        <dbReference type="ARBA" id="ARBA00080511"/>
    </source>
</evidence>
<dbReference type="HAMAP" id="MF_00394">
    <property type="entry name" value="NAD_Glyc3P_dehydrog"/>
    <property type="match status" value="1"/>
</dbReference>
<evidence type="ECO:0000256" key="6">
    <source>
        <dbReference type="ARBA" id="ARBA00023098"/>
    </source>
</evidence>
<evidence type="ECO:0000313" key="21">
    <source>
        <dbReference type="Proteomes" id="UP000199182"/>
    </source>
</evidence>
<dbReference type="SUPFAM" id="SSF51735">
    <property type="entry name" value="NAD(P)-binding Rossmann-fold domains"/>
    <property type="match status" value="1"/>
</dbReference>
<dbReference type="UniPathway" id="UPA00940"/>
<dbReference type="InterPro" id="IPR013328">
    <property type="entry name" value="6PGD_dom2"/>
</dbReference>
<evidence type="ECO:0000256" key="1">
    <source>
        <dbReference type="ARBA" id="ARBA00011009"/>
    </source>
</evidence>
<feature type="domain" description="Glycerol-3-phosphate dehydrogenase NAD-dependent N-terminal" evidence="18">
    <location>
        <begin position="2"/>
        <end position="156"/>
    </location>
</feature>
<evidence type="ECO:0000256" key="16">
    <source>
        <dbReference type="PIRSR" id="PIRSR000114-3"/>
    </source>
</evidence>
<keyword evidence="13" id="KW-0547">Nucleotide-binding</keyword>
<keyword evidence="7 13" id="KW-0594">Phospholipid biosynthesis</keyword>
<feature type="binding site" evidence="13">
    <location>
        <position position="134"/>
    </location>
    <ligand>
        <name>sn-glycerol 3-phosphate</name>
        <dbReference type="ChEBI" id="CHEBI:57597"/>
    </ligand>
</feature>
<evidence type="ECO:0000256" key="8">
    <source>
        <dbReference type="ARBA" id="ARBA00023264"/>
    </source>
</evidence>
<feature type="binding site" evidence="13">
    <location>
        <position position="104"/>
    </location>
    <ligand>
        <name>sn-glycerol 3-phosphate</name>
        <dbReference type="ChEBI" id="CHEBI:57597"/>
    </ligand>
</feature>
<evidence type="ECO:0000256" key="9">
    <source>
        <dbReference type="ARBA" id="ARBA00052716"/>
    </source>
</evidence>
<dbReference type="PANTHER" id="PTHR11728:SF1">
    <property type="entry name" value="GLYCEROL-3-PHOSPHATE DEHYDROGENASE [NAD(+)] 2, CHLOROPLASTIC"/>
    <property type="match status" value="1"/>
</dbReference>
<dbReference type="GO" id="GO:0006650">
    <property type="term" value="P:glycerophospholipid metabolic process"/>
    <property type="evidence" value="ECO:0007669"/>
    <property type="project" value="UniProtKB-UniRule"/>
</dbReference>
<comment type="catalytic activity">
    <reaction evidence="13">
        <text>sn-glycerol 3-phosphate + NAD(+) = dihydroxyacetone phosphate + NADH + H(+)</text>
        <dbReference type="Rhea" id="RHEA:11092"/>
        <dbReference type="ChEBI" id="CHEBI:15378"/>
        <dbReference type="ChEBI" id="CHEBI:57540"/>
        <dbReference type="ChEBI" id="CHEBI:57597"/>
        <dbReference type="ChEBI" id="CHEBI:57642"/>
        <dbReference type="ChEBI" id="CHEBI:57945"/>
        <dbReference type="EC" id="1.1.1.94"/>
    </reaction>
</comment>
<dbReference type="InterPro" id="IPR011128">
    <property type="entry name" value="G3P_DH_NAD-dep_N"/>
</dbReference>
<feature type="binding site" evidence="13">
    <location>
        <position position="250"/>
    </location>
    <ligand>
        <name>sn-glycerol 3-phosphate</name>
        <dbReference type="ChEBI" id="CHEBI:57597"/>
    </ligand>
</feature>
<keyword evidence="8 13" id="KW-1208">Phospholipid metabolism</keyword>
<reference evidence="20 21" key="1">
    <citation type="submission" date="2016-10" db="EMBL/GenBank/DDBJ databases">
        <authorList>
            <person name="de Groot N.N."/>
        </authorList>
    </citation>
    <scope>NUCLEOTIDE SEQUENCE [LARGE SCALE GENOMIC DNA]</scope>
    <source>
        <strain evidence="20 21">CGMCC 1.5012</strain>
    </source>
</reference>
<sequence length="342" mass="36535">MNIAILGAGGFGIALSVMAAQYGHSVTLWSAFDQEVALLKTEHENKKLLPGVIIPPEVAITTDETCVLNKEIILLAVPSGVVNQVAQRFQNSIPHEAVIVNVAKGLEEQHLRRLSQVLTELLPNNRIVVLSGPSHAEEVARGVPTTVVAASSDRAAAEFVQDALMNPTLRIYVNDDVVGVELGGALKNIIALAAGIADGLGLGDNSKAALMTRGITEMARLGVMLGGKTETFAGLSGIGDLIVTCTSMHSRNRRAGILIGEGHTAEEAIEQVGMTVEGYRSAKCAYLLAQQVGIEMPIINEIYRVLYEGKNAKQALFDLMGRSKKHESEEIWLYSTGSKDNT</sequence>
<feature type="binding site" evidence="13">
    <location>
        <position position="136"/>
    </location>
    <ligand>
        <name>NADPH</name>
        <dbReference type="ChEBI" id="CHEBI:57783"/>
    </ligand>
</feature>
<dbReference type="SUPFAM" id="SSF48179">
    <property type="entry name" value="6-phosphogluconate dehydrogenase C-terminal domain-like"/>
    <property type="match status" value="1"/>
</dbReference>
<comment type="pathway">
    <text evidence="13">Membrane lipid metabolism; glycerophospholipid metabolism.</text>
</comment>
<keyword evidence="2 13" id="KW-0444">Lipid biosynthesis</keyword>
<feature type="active site" description="Proton acceptor" evidence="13 14">
    <location>
        <position position="187"/>
    </location>
</feature>
<protein>
    <recommendedName>
        <fullName evidence="11 13">Glycerol-3-phosphate dehydrogenase [NAD(P)+]</fullName>
        <ecNumber evidence="10 13">1.1.1.94</ecNumber>
    </recommendedName>
    <alternativeName>
        <fullName evidence="13">NAD(P)(+)-dependent glycerol-3-phosphate dehydrogenase</fullName>
    </alternativeName>
    <alternativeName>
        <fullName evidence="12 13">NAD(P)H-dependent dihydroxyacetone-phosphate reductase</fullName>
    </alternativeName>
</protein>
<dbReference type="Pfam" id="PF01210">
    <property type="entry name" value="NAD_Gly3P_dh_N"/>
    <property type="match status" value="1"/>
</dbReference>
<feature type="binding site" evidence="15">
    <location>
        <position position="104"/>
    </location>
    <ligand>
        <name>substrate</name>
    </ligand>
</feature>
<evidence type="ECO:0000256" key="10">
    <source>
        <dbReference type="ARBA" id="ARBA00066687"/>
    </source>
</evidence>
<dbReference type="Gene3D" id="3.40.50.720">
    <property type="entry name" value="NAD(P)-binding Rossmann-like Domain"/>
    <property type="match status" value="1"/>
</dbReference>
<dbReference type="GO" id="GO:0141153">
    <property type="term" value="F:glycerol-3-phosphate dehydrogenase (NADP+) activity"/>
    <property type="evidence" value="ECO:0007669"/>
    <property type="project" value="RHEA"/>
</dbReference>
<evidence type="ECO:0000256" key="11">
    <source>
        <dbReference type="ARBA" id="ARBA00069372"/>
    </source>
</evidence>
<comment type="caution">
    <text evidence="13">Lacks conserved residue(s) required for the propagation of feature annotation.</text>
</comment>
<feature type="binding site" evidence="13">
    <location>
        <position position="251"/>
    </location>
    <ligand>
        <name>NADPH</name>
        <dbReference type="ChEBI" id="CHEBI:57783"/>
    </ligand>
</feature>
<evidence type="ECO:0000256" key="14">
    <source>
        <dbReference type="PIRSR" id="PIRSR000114-1"/>
    </source>
</evidence>
<dbReference type="GO" id="GO:0046168">
    <property type="term" value="P:glycerol-3-phosphate catabolic process"/>
    <property type="evidence" value="ECO:0007669"/>
    <property type="project" value="InterPro"/>
</dbReference>
<feature type="binding site" evidence="13">
    <location>
        <position position="252"/>
    </location>
    <ligand>
        <name>sn-glycerol 3-phosphate</name>
        <dbReference type="ChEBI" id="CHEBI:57597"/>
    </ligand>
</feature>
<accession>A0A1G9WYS6</accession>
<dbReference type="InterPro" id="IPR006109">
    <property type="entry name" value="G3P_DH_NAD-dep_C"/>
</dbReference>
<dbReference type="GO" id="GO:0008654">
    <property type="term" value="P:phospholipid biosynthetic process"/>
    <property type="evidence" value="ECO:0007669"/>
    <property type="project" value="UniProtKB-KW"/>
</dbReference>
<feature type="binding site" evidence="16">
    <location>
        <position position="251"/>
    </location>
    <ligand>
        <name>NAD(+)</name>
        <dbReference type="ChEBI" id="CHEBI:57540"/>
    </ligand>
</feature>
<dbReference type="GO" id="GO:0046167">
    <property type="term" value="P:glycerol-3-phosphate biosynthetic process"/>
    <property type="evidence" value="ECO:0007669"/>
    <property type="project" value="UniProtKB-UniRule"/>
</dbReference>
<dbReference type="NCBIfam" id="NF000942">
    <property type="entry name" value="PRK00094.1-4"/>
    <property type="match status" value="1"/>
</dbReference>
<dbReference type="GO" id="GO:0005829">
    <property type="term" value="C:cytosol"/>
    <property type="evidence" value="ECO:0007669"/>
    <property type="project" value="TreeGrafter"/>
</dbReference>
<feature type="binding site" evidence="16">
    <location>
        <position position="136"/>
    </location>
    <ligand>
        <name>NAD(+)</name>
        <dbReference type="ChEBI" id="CHEBI:57540"/>
    </ligand>
</feature>
<dbReference type="PRINTS" id="PR00077">
    <property type="entry name" value="GPDHDRGNASE"/>
</dbReference>
<feature type="binding site" evidence="13">
    <location>
        <position position="104"/>
    </location>
    <ligand>
        <name>NADPH</name>
        <dbReference type="ChEBI" id="CHEBI:57783"/>
    </ligand>
</feature>
<comment type="catalytic activity">
    <reaction evidence="9">
        <text>sn-glycerol 3-phosphate + NADP(+) = dihydroxyacetone phosphate + NADPH + H(+)</text>
        <dbReference type="Rhea" id="RHEA:11096"/>
        <dbReference type="ChEBI" id="CHEBI:15378"/>
        <dbReference type="ChEBI" id="CHEBI:57597"/>
        <dbReference type="ChEBI" id="CHEBI:57642"/>
        <dbReference type="ChEBI" id="CHEBI:57783"/>
        <dbReference type="ChEBI" id="CHEBI:58349"/>
        <dbReference type="EC" id="1.1.1.94"/>
    </reaction>
    <physiologicalReaction direction="right-to-left" evidence="9">
        <dbReference type="Rhea" id="RHEA:11098"/>
    </physiologicalReaction>
</comment>
<feature type="binding site" evidence="15">
    <location>
        <begin position="251"/>
        <end position="252"/>
    </location>
    <ligand>
        <name>substrate</name>
    </ligand>
</feature>
<feature type="binding site" evidence="13">
    <location>
        <position position="251"/>
    </location>
    <ligand>
        <name>sn-glycerol 3-phosphate</name>
        <dbReference type="ChEBI" id="CHEBI:57597"/>
    </ligand>
</feature>
<feature type="binding site" evidence="13">
    <location>
        <position position="132"/>
    </location>
    <ligand>
        <name>sn-glycerol 3-phosphate</name>
        <dbReference type="ChEBI" id="CHEBI:57597"/>
    </ligand>
</feature>
<feature type="domain" description="Glycerol-3-phosphate dehydrogenase NAD-dependent C-terminal" evidence="19">
    <location>
        <begin position="176"/>
        <end position="316"/>
    </location>
</feature>
<evidence type="ECO:0000259" key="18">
    <source>
        <dbReference type="Pfam" id="PF01210"/>
    </source>
</evidence>
<dbReference type="Pfam" id="PF07479">
    <property type="entry name" value="NAD_Gly3P_dh_C"/>
    <property type="match status" value="1"/>
</dbReference>
<dbReference type="AlphaFoldDB" id="A0A1G9WYS6"/>
<dbReference type="STRING" id="258515.SAMN05192585_10728"/>
<dbReference type="InterPro" id="IPR008927">
    <property type="entry name" value="6-PGluconate_DH-like_C_sf"/>
</dbReference>
<keyword evidence="6 13" id="KW-0443">Lipid metabolism</keyword>
<proteinExistence type="inferred from homology"/>
<dbReference type="PROSITE" id="PS00957">
    <property type="entry name" value="NAD_G3PDH"/>
    <property type="match status" value="1"/>
</dbReference>
<evidence type="ECO:0000256" key="15">
    <source>
        <dbReference type="PIRSR" id="PIRSR000114-2"/>
    </source>
</evidence>
<name>A0A1G9WYS6_9FIRM</name>
<feature type="binding site" evidence="13">
    <location>
        <position position="187"/>
    </location>
    <ligand>
        <name>sn-glycerol 3-phosphate</name>
        <dbReference type="ChEBI" id="CHEBI:57597"/>
    </ligand>
</feature>
<feature type="binding site" evidence="16">
    <location>
        <begin position="7"/>
        <end position="12"/>
    </location>
    <ligand>
        <name>NAD(+)</name>
        <dbReference type="ChEBI" id="CHEBI:57540"/>
    </ligand>
</feature>
<dbReference type="NCBIfam" id="NF000940">
    <property type="entry name" value="PRK00094.1-2"/>
    <property type="match status" value="1"/>
</dbReference>
<feature type="binding site" evidence="13">
    <location>
        <position position="240"/>
    </location>
    <ligand>
        <name>sn-glycerol 3-phosphate</name>
        <dbReference type="ChEBI" id="CHEBI:57597"/>
    </ligand>
</feature>
<dbReference type="Gene3D" id="1.10.1040.10">
    <property type="entry name" value="N-(1-d-carboxylethyl)-l-norvaline Dehydrogenase, domain 2"/>
    <property type="match status" value="1"/>
</dbReference>
<dbReference type="OrthoDB" id="9812273at2"/>
<dbReference type="EC" id="1.1.1.94" evidence="10 13"/>
<keyword evidence="21" id="KW-1185">Reference proteome</keyword>
<evidence type="ECO:0000256" key="5">
    <source>
        <dbReference type="ARBA" id="ARBA00023027"/>
    </source>
</evidence>
<comment type="subcellular location">
    <subcellularLocation>
        <location evidence="13">Cytoplasm</location>
    </subcellularLocation>
</comment>
<evidence type="ECO:0000256" key="17">
    <source>
        <dbReference type="RuleBase" id="RU000437"/>
    </source>
</evidence>
<dbReference type="FunFam" id="1.10.1040.10:FF:000001">
    <property type="entry name" value="Glycerol-3-phosphate dehydrogenase [NAD(P)+]"/>
    <property type="match status" value="1"/>
</dbReference>
<keyword evidence="4 13" id="KW-0560">Oxidoreductase</keyword>
<comment type="function">
    <text evidence="13">Catalyzes the reduction of the glycolytic intermediate dihydroxyacetone phosphate (DHAP) to sn-glycerol 3-phosphate (G3P), the key precursor for phospholipid synthesis.</text>
</comment>
<dbReference type="PANTHER" id="PTHR11728">
    <property type="entry name" value="GLYCEROL-3-PHOSPHATE DEHYDROGENASE"/>
    <property type="match status" value="1"/>
</dbReference>
<dbReference type="PIRSF" id="PIRSF000114">
    <property type="entry name" value="Glycerol-3-P_dh"/>
    <property type="match status" value="1"/>
</dbReference>
<dbReference type="InterPro" id="IPR036291">
    <property type="entry name" value="NAD(P)-bd_dom_sf"/>
</dbReference>
<evidence type="ECO:0000256" key="2">
    <source>
        <dbReference type="ARBA" id="ARBA00022516"/>
    </source>
</evidence>
<dbReference type="GO" id="GO:0051287">
    <property type="term" value="F:NAD binding"/>
    <property type="evidence" value="ECO:0007669"/>
    <property type="project" value="InterPro"/>
</dbReference>
<keyword evidence="3 13" id="KW-0521">NADP</keyword>
<evidence type="ECO:0000256" key="3">
    <source>
        <dbReference type="ARBA" id="ARBA00022857"/>
    </source>
</evidence>
<keyword evidence="13" id="KW-0963">Cytoplasm</keyword>